<dbReference type="PANTHER" id="PTHR43072">
    <property type="entry name" value="N-ACETYLTRANSFERASE"/>
    <property type="match status" value="1"/>
</dbReference>
<reference evidence="2 3" key="1">
    <citation type="submission" date="2018-09" db="EMBL/GenBank/DDBJ databases">
        <title>Roseovarius spongiae sp. nov., isolated from a marine sponge.</title>
        <authorList>
            <person name="Zhuang L."/>
            <person name="Luo L."/>
        </authorList>
    </citation>
    <scope>NUCLEOTIDE SEQUENCE [LARGE SCALE GENOMIC DNA]</scope>
    <source>
        <strain evidence="2 3">HN-E21</strain>
    </source>
</reference>
<dbReference type="CDD" id="cd04301">
    <property type="entry name" value="NAT_SF"/>
    <property type="match status" value="1"/>
</dbReference>
<dbReference type="SUPFAM" id="SSF55729">
    <property type="entry name" value="Acyl-CoA N-acyltransferases (Nat)"/>
    <property type="match status" value="1"/>
</dbReference>
<dbReference type="OrthoDB" id="7301318at2"/>
<organism evidence="2 3">
    <name type="scientific">Roseovarius spongiae</name>
    <dbReference type="NCBI Taxonomy" id="2320272"/>
    <lineage>
        <taxon>Bacteria</taxon>
        <taxon>Pseudomonadati</taxon>
        <taxon>Pseudomonadota</taxon>
        <taxon>Alphaproteobacteria</taxon>
        <taxon>Rhodobacterales</taxon>
        <taxon>Roseobacteraceae</taxon>
        <taxon>Roseovarius</taxon>
    </lineage>
</organism>
<name>A0A3A8AUT1_9RHOB</name>
<dbReference type="InterPro" id="IPR000182">
    <property type="entry name" value="GNAT_dom"/>
</dbReference>
<dbReference type="InterPro" id="IPR016181">
    <property type="entry name" value="Acyl_CoA_acyltransferase"/>
</dbReference>
<keyword evidence="2" id="KW-0808">Transferase</keyword>
<evidence type="ECO:0000313" key="2">
    <source>
        <dbReference type="EMBL" id="RKF14797.1"/>
    </source>
</evidence>
<proteinExistence type="predicted"/>
<dbReference type="RefSeq" id="WP_121165624.1">
    <property type="nucleotide sequence ID" value="NZ_RAPE01000002.1"/>
</dbReference>
<dbReference type="Pfam" id="PF00583">
    <property type="entry name" value="Acetyltransf_1"/>
    <property type="match status" value="1"/>
</dbReference>
<gene>
    <name evidence="2" type="ORF">D6850_07935</name>
</gene>
<protein>
    <submittedName>
        <fullName evidence="2">GNAT family N-acetyltransferase</fullName>
    </submittedName>
</protein>
<dbReference type="GO" id="GO:0016747">
    <property type="term" value="F:acyltransferase activity, transferring groups other than amino-acyl groups"/>
    <property type="evidence" value="ECO:0007669"/>
    <property type="project" value="InterPro"/>
</dbReference>
<dbReference type="EMBL" id="RAPE01000002">
    <property type="protein sequence ID" value="RKF14797.1"/>
    <property type="molecule type" value="Genomic_DNA"/>
</dbReference>
<accession>A0A3A8AUT1</accession>
<dbReference type="Proteomes" id="UP000281128">
    <property type="component" value="Unassembled WGS sequence"/>
</dbReference>
<sequence length="245" mass="25999">MTQASGAHLFDVLEHTWPAAGMRPLGPWLIRDGRGGGKRVSAATARTPARAEELPAAEAAMRALGELPRFMIRPGEETLDSMLEAAGYRVIDPVVIYNAPIATLTQERPPRIATFDIWEPMAIQRDIWAAGGIGPARLAVMQRVQGPKTALFGRDASRPAATGFVAAHAGAAMVHALEVLPAHRRHGLGRRLMTHAAFWAAARGAAQLAVACTTANAAACALYAGLGMTPAAHYHYREHPEGAAP</sequence>
<evidence type="ECO:0000259" key="1">
    <source>
        <dbReference type="PROSITE" id="PS51186"/>
    </source>
</evidence>
<dbReference type="PROSITE" id="PS51186">
    <property type="entry name" value="GNAT"/>
    <property type="match status" value="1"/>
</dbReference>
<dbReference type="AlphaFoldDB" id="A0A3A8AUT1"/>
<keyword evidence="3" id="KW-1185">Reference proteome</keyword>
<evidence type="ECO:0000313" key="3">
    <source>
        <dbReference type="Proteomes" id="UP000281128"/>
    </source>
</evidence>
<comment type="caution">
    <text evidence="2">The sequence shown here is derived from an EMBL/GenBank/DDBJ whole genome shotgun (WGS) entry which is preliminary data.</text>
</comment>
<feature type="domain" description="N-acetyltransferase" evidence="1">
    <location>
        <begin position="102"/>
        <end position="245"/>
    </location>
</feature>
<dbReference type="Gene3D" id="3.40.630.30">
    <property type="match status" value="1"/>
</dbReference>